<dbReference type="Proteomes" id="UP000005222">
    <property type="component" value="Chromosome H"/>
</dbReference>
<dbReference type="GO" id="GO:0005737">
    <property type="term" value="C:cytoplasm"/>
    <property type="evidence" value="ECO:0007669"/>
    <property type="project" value="UniProtKB-SubCell"/>
</dbReference>
<keyword evidence="8" id="KW-0539">Nucleus</keyword>
<dbReference type="GO" id="GO:0000159">
    <property type="term" value="C:protein phosphatase type 2A complex"/>
    <property type="evidence" value="ECO:0007669"/>
    <property type="project" value="TreeGrafter"/>
</dbReference>
<organism evidence="10 12">
    <name type="scientific">Pichia sorbitophila (strain ATCC MYA-4447 / BCRC 22081 / CBS 7064 / NBRC 10061 / NRRL Y-12695)</name>
    <name type="common">Hybrid yeast</name>
    <dbReference type="NCBI Taxonomy" id="559304"/>
    <lineage>
        <taxon>Eukaryota</taxon>
        <taxon>Fungi</taxon>
        <taxon>Dikarya</taxon>
        <taxon>Ascomycota</taxon>
        <taxon>Saccharomycotina</taxon>
        <taxon>Pichiomycetes</taxon>
        <taxon>Debaryomycetaceae</taxon>
        <taxon>Millerozyma</taxon>
    </lineage>
</organism>
<proteinExistence type="inferred from homology"/>
<keyword evidence="12" id="KW-1185">Reference proteome</keyword>
<comment type="function">
    <text evidence="9">PPIases accelerate the folding of proteins. It catalyzes the cis-trans isomerization of proline imidic peptide bonds in oligopeptides.</text>
</comment>
<dbReference type="OrthoDB" id="16120at2759"/>
<dbReference type="InterPro" id="IPR037218">
    <property type="entry name" value="PTPA_sf"/>
</dbReference>
<dbReference type="InParanoid" id="G8YJN6"/>
<dbReference type="FunCoup" id="G8YJN6">
    <property type="interactions" value="183"/>
</dbReference>
<evidence type="ECO:0000313" key="12">
    <source>
        <dbReference type="Proteomes" id="UP000005222"/>
    </source>
</evidence>
<accession>G8YJN6</accession>
<comment type="subcellular location">
    <subcellularLocation>
        <location evidence="3 9">Cytoplasm</location>
    </subcellularLocation>
    <subcellularLocation>
        <location evidence="2">Nucleus</location>
    </subcellularLocation>
</comment>
<gene>
    <name evidence="10" type="primary">Piso0_003650</name>
    <name evidence="10" type="ORF">GNLVRS01_PISO0G16990g</name>
    <name evidence="11" type="ORF">GNLVRS01_PISO0H16991g</name>
</gene>
<evidence type="ECO:0000256" key="3">
    <source>
        <dbReference type="ARBA" id="ARBA00004496"/>
    </source>
</evidence>
<keyword evidence="5 9" id="KW-0963">Cytoplasm</keyword>
<dbReference type="PANTHER" id="PTHR10012">
    <property type="entry name" value="SERINE/THREONINE-PROTEIN PHOSPHATASE 2A REGULATORY SUBUNIT B"/>
    <property type="match status" value="1"/>
</dbReference>
<dbReference type="InterPro" id="IPR043170">
    <property type="entry name" value="PTPA_C_lid"/>
</dbReference>
<reference evidence="12" key="2">
    <citation type="journal article" date="2012" name="G3 (Bethesda)">
        <title>Pichia sorbitophila, an interspecies yeast hybrid reveals early steps of genome resolution following polyploidization.</title>
        <authorList>
            <person name="Leh Louis V."/>
            <person name="Despons L."/>
            <person name="Friedrich A."/>
            <person name="Martin T."/>
            <person name="Durrens P."/>
            <person name="Casaregola S."/>
            <person name="Neuveglise C."/>
            <person name="Fairhead C."/>
            <person name="Marck C."/>
            <person name="Cruz J.A."/>
            <person name="Straub M.L."/>
            <person name="Kugler V."/>
            <person name="Sacerdot C."/>
            <person name="Uzunov Z."/>
            <person name="Thierry A."/>
            <person name="Weiss S."/>
            <person name="Bleykasten C."/>
            <person name="De Montigny J."/>
            <person name="Jacques N."/>
            <person name="Jung P."/>
            <person name="Lemaire M."/>
            <person name="Mallet S."/>
            <person name="Morel G."/>
            <person name="Richard G.F."/>
            <person name="Sarkar A."/>
            <person name="Savel G."/>
            <person name="Schacherer J."/>
            <person name="Seret M.L."/>
            <person name="Talla E."/>
            <person name="Samson G."/>
            <person name="Jubin C."/>
            <person name="Poulain J."/>
            <person name="Vacherie B."/>
            <person name="Barbe V."/>
            <person name="Pelletier E."/>
            <person name="Sherman D.J."/>
            <person name="Westhof E."/>
            <person name="Weissenbach J."/>
            <person name="Baret P.V."/>
            <person name="Wincker P."/>
            <person name="Gaillardin C."/>
            <person name="Dujon B."/>
            <person name="Souciet J.L."/>
        </authorList>
    </citation>
    <scope>NUCLEOTIDE SEQUENCE [LARGE SCALE GENOMIC DNA]</scope>
    <source>
        <strain evidence="12">ATCC MYA-4447 / BCRC 22081 / CBS 7064 / NBRC 10061 / NRRL Y-12695</strain>
    </source>
</reference>
<comment type="catalytic activity">
    <reaction evidence="1 9">
        <text>[protein]-peptidylproline (omega=180) = [protein]-peptidylproline (omega=0)</text>
        <dbReference type="Rhea" id="RHEA:16237"/>
        <dbReference type="Rhea" id="RHEA-COMP:10747"/>
        <dbReference type="Rhea" id="RHEA-COMP:10748"/>
        <dbReference type="ChEBI" id="CHEBI:83833"/>
        <dbReference type="ChEBI" id="CHEBI:83834"/>
        <dbReference type="EC" id="5.2.1.8"/>
    </reaction>
</comment>
<dbReference type="AlphaFoldDB" id="G8YJN6"/>
<protein>
    <recommendedName>
        <fullName evidence="9">Serine/threonine-protein phosphatase 2A activator</fullName>
        <ecNumber evidence="9">5.2.1.8</ecNumber>
    </recommendedName>
    <alternativeName>
        <fullName evidence="9">Phosphotyrosyl phosphatase activator</fullName>
    </alternativeName>
</protein>
<evidence type="ECO:0000256" key="5">
    <source>
        <dbReference type="ARBA" id="ARBA00022490"/>
    </source>
</evidence>
<evidence type="ECO:0000256" key="2">
    <source>
        <dbReference type="ARBA" id="ARBA00004123"/>
    </source>
</evidence>
<evidence type="ECO:0000256" key="8">
    <source>
        <dbReference type="ARBA" id="ARBA00023242"/>
    </source>
</evidence>
<dbReference type="PANTHER" id="PTHR10012:SF3">
    <property type="entry name" value="SERINE_THREONINE-PROTEIN PHOSPHATASE 2A ACTIVATOR 1"/>
    <property type="match status" value="1"/>
</dbReference>
<dbReference type="STRING" id="559304.G8YJN6"/>
<evidence type="ECO:0000313" key="11">
    <source>
        <dbReference type="EMBL" id="CCE81296.1"/>
    </source>
</evidence>
<dbReference type="SUPFAM" id="SSF140984">
    <property type="entry name" value="PTPA-like"/>
    <property type="match status" value="1"/>
</dbReference>
<name>G8YJN6_PICSO</name>
<comment type="similarity">
    <text evidence="4 9">Belongs to the PTPA-type PPIase family.</text>
</comment>
<evidence type="ECO:0000256" key="7">
    <source>
        <dbReference type="ARBA" id="ARBA00023235"/>
    </source>
</evidence>
<dbReference type="EMBL" id="FO082052">
    <property type="protein sequence ID" value="CCE81296.1"/>
    <property type="molecule type" value="Genomic_DNA"/>
</dbReference>
<dbReference type="GO" id="GO:0003755">
    <property type="term" value="F:peptidyl-prolyl cis-trans isomerase activity"/>
    <property type="evidence" value="ECO:0007669"/>
    <property type="project" value="UniProtKB-KW"/>
</dbReference>
<dbReference type="GO" id="GO:0008160">
    <property type="term" value="F:protein tyrosine phosphatase activator activity"/>
    <property type="evidence" value="ECO:0007669"/>
    <property type="project" value="TreeGrafter"/>
</dbReference>
<keyword evidence="7 9" id="KW-0413">Isomerase</keyword>
<dbReference type="EC" id="5.2.1.8" evidence="9"/>
<dbReference type="Gene3D" id="1.20.120.1150">
    <property type="match status" value="1"/>
</dbReference>
<keyword evidence="6 9" id="KW-0697">Rotamase</keyword>
<dbReference type="InterPro" id="IPR004327">
    <property type="entry name" value="Phstyr_phstse_ac"/>
</dbReference>
<dbReference type="EMBL" id="FO082053">
    <property type="protein sequence ID" value="CCE80531.1"/>
    <property type="molecule type" value="Genomic_DNA"/>
</dbReference>
<dbReference type="GO" id="GO:0007052">
    <property type="term" value="P:mitotic spindle organization"/>
    <property type="evidence" value="ECO:0007669"/>
    <property type="project" value="TreeGrafter"/>
</dbReference>
<evidence type="ECO:0000256" key="1">
    <source>
        <dbReference type="ARBA" id="ARBA00000971"/>
    </source>
</evidence>
<dbReference type="eggNOG" id="KOG2867">
    <property type="taxonomic scope" value="Eukaryota"/>
</dbReference>
<evidence type="ECO:0000313" key="10">
    <source>
        <dbReference type="EMBL" id="CCE80531.1"/>
    </source>
</evidence>
<dbReference type="Proteomes" id="UP000005222">
    <property type="component" value="Chromosome G"/>
</dbReference>
<evidence type="ECO:0000256" key="9">
    <source>
        <dbReference type="RuleBase" id="RU361210"/>
    </source>
</evidence>
<dbReference type="Pfam" id="PF03095">
    <property type="entry name" value="PTPA"/>
    <property type="match status" value="1"/>
</dbReference>
<reference evidence="10" key="1">
    <citation type="submission" date="2011-10" db="EMBL/GenBank/DDBJ databases">
        <authorList>
            <person name="Genoscope - CEA"/>
        </authorList>
    </citation>
    <scope>NUCLEOTIDE SEQUENCE</scope>
</reference>
<sequence length="420" mass="47563">MNSIKDDTEGVPCKRIVSQGDVVAFKRSESYMKIRTYLLKFTEKIRGYDVPDGVLDLSLVTKGNVQMYDDKSSGIIRPSSSPSQINDENKSCVDGLLYVLNQLNNLIDQTPPRQESRRFGNLSCRDWHDKMNDMLESTLTEKIVLSDKESGHSGLIFKELTYYLSNAFGSRMRLDYGTGHELSFFAFFIGLIEVGALKFESLTAQQILTIFSKYFDLARRLILLYNLEPAGSHGVWGLDDHFHLIYILGAAQFNASSGKMIPPVKSVLQKHTIELYRGKNLYVNAISFIFKIKSGPFHEHSPIIYDIHSTVSLWSKVCSGLIKMYDVEVLGKFPVVQHFWFGRILFPWIDCATKKDLPYTEKANIENDNINLMNVSNAAKNSSKSVSITAAPWASGSHQRNHLSTNLNIAYADKFKDRKP</sequence>
<evidence type="ECO:0000256" key="6">
    <source>
        <dbReference type="ARBA" id="ARBA00023110"/>
    </source>
</evidence>
<dbReference type="HOGENOM" id="CLU_030733_2_1_1"/>
<dbReference type="PIRSF" id="PIRSF016325">
    <property type="entry name" value="Phstyr_phstse_ac"/>
    <property type="match status" value="1"/>
</dbReference>
<dbReference type="GO" id="GO:0005634">
    <property type="term" value="C:nucleus"/>
    <property type="evidence" value="ECO:0007669"/>
    <property type="project" value="UniProtKB-SubCell"/>
</dbReference>
<dbReference type="CDD" id="cd04087">
    <property type="entry name" value="PTPA"/>
    <property type="match status" value="1"/>
</dbReference>
<evidence type="ECO:0000256" key="4">
    <source>
        <dbReference type="ARBA" id="ARBA00011019"/>
    </source>
</evidence>